<dbReference type="AlphaFoldDB" id="A0A2S1L9E1"/>
<dbReference type="EMBL" id="CP020918">
    <property type="protein sequence ID" value="AWG20351.1"/>
    <property type="molecule type" value="Genomic_DNA"/>
</dbReference>
<feature type="domain" description="CBS" evidence="3">
    <location>
        <begin position="75"/>
        <end position="132"/>
    </location>
</feature>
<accession>A0A2S1L9E1</accession>
<dbReference type="InterPro" id="IPR051257">
    <property type="entry name" value="Diverse_CBS-Domain"/>
</dbReference>
<dbReference type="RefSeq" id="WP_108739316.1">
    <property type="nucleotide sequence ID" value="NZ_CP020918.1"/>
</dbReference>
<organism evidence="4 5">
    <name type="scientific">Flavobacterium faecale</name>
    <dbReference type="NCBI Taxonomy" id="1355330"/>
    <lineage>
        <taxon>Bacteria</taxon>
        <taxon>Pseudomonadati</taxon>
        <taxon>Bacteroidota</taxon>
        <taxon>Flavobacteriia</taxon>
        <taxon>Flavobacteriales</taxon>
        <taxon>Flavobacteriaceae</taxon>
        <taxon>Flavobacterium</taxon>
    </lineage>
</organism>
<dbReference type="SUPFAM" id="SSF54631">
    <property type="entry name" value="CBS-domain pair"/>
    <property type="match status" value="1"/>
</dbReference>
<dbReference type="PANTHER" id="PTHR43080:SF2">
    <property type="entry name" value="CBS DOMAIN-CONTAINING PROTEIN"/>
    <property type="match status" value="1"/>
</dbReference>
<dbReference type="Gene3D" id="3.10.580.10">
    <property type="entry name" value="CBS-domain"/>
    <property type="match status" value="1"/>
</dbReference>
<evidence type="ECO:0000256" key="2">
    <source>
        <dbReference type="PROSITE-ProRule" id="PRU00703"/>
    </source>
</evidence>
<dbReference type="CDD" id="cd04623">
    <property type="entry name" value="CBS_pair_bac_euk"/>
    <property type="match status" value="1"/>
</dbReference>
<name>A0A2S1L9E1_9FLAO</name>
<evidence type="ECO:0000313" key="5">
    <source>
        <dbReference type="Proteomes" id="UP000244527"/>
    </source>
</evidence>
<evidence type="ECO:0000259" key="3">
    <source>
        <dbReference type="PROSITE" id="PS51371"/>
    </source>
</evidence>
<dbReference type="KEGG" id="ffa:FFWV33_01825"/>
<dbReference type="PROSITE" id="PS51371">
    <property type="entry name" value="CBS"/>
    <property type="match status" value="2"/>
</dbReference>
<keyword evidence="5" id="KW-1185">Reference proteome</keyword>
<reference evidence="4 5" key="1">
    <citation type="submission" date="2017-04" db="EMBL/GenBank/DDBJ databases">
        <title>Compelte genome sequence of WV33.</title>
        <authorList>
            <person name="Lee P.C."/>
        </authorList>
    </citation>
    <scope>NUCLEOTIDE SEQUENCE [LARGE SCALE GENOMIC DNA]</scope>
    <source>
        <strain evidence="4 5">WV33</strain>
    </source>
</reference>
<dbReference type="Proteomes" id="UP000244527">
    <property type="component" value="Chromosome"/>
</dbReference>
<protein>
    <submittedName>
        <fullName evidence="4">Histidine kinase</fullName>
    </submittedName>
</protein>
<evidence type="ECO:0000313" key="4">
    <source>
        <dbReference type="EMBL" id="AWG20351.1"/>
    </source>
</evidence>
<dbReference type="InterPro" id="IPR000644">
    <property type="entry name" value="CBS_dom"/>
</dbReference>
<dbReference type="SMART" id="SM00116">
    <property type="entry name" value="CBS"/>
    <property type="match status" value="2"/>
</dbReference>
<proteinExistence type="predicted"/>
<keyword evidence="1 2" id="KW-0129">CBS domain</keyword>
<dbReference type="Pfam" id="PF00571">
    <property type="entry name" value="CBS"/>
    <property type="match status" value="2"/>
</dbReference>
<sequence length="144" mass="15551">MTVNQILSVKGGDVFSIVSTISVYDALKVMGEKNVGALLVMDNDVIVGILSERDYARKIVLKDKTSKDTLVKDIMGTGIITVAPTDTIDYCMNLMSGKRIRHLPVVANNIVLGVVSIGDIVKATIAKQKNTIDHLDSYINGTQS</sequence>
<feature type="domain" description="CBS" evidence="3">
    <location>
        <begin position="1"/>
        <end position="66"/>
    </location>
</feature>
<keyword evidence="4" id="KW-0418">Kinase</keyword>
<dbReference type="InterPro" id="IPR046342">
    <property type="entry name" value="CBS_dom_sf"/>
</dbReference>
<dbReference type="InterPro" id="IPR044725">
    <property type="entry name" value="CBSX3_CBS_dom"/>
</dbReference>
<dbReference type="GO" id="GO:0016301">
    <property type="term" value="F:kinase activity"/>
    <property type="evidence" value="ECO:0007669"/>
    <property type="project" value="UniProtKB-KW"/>
</dbReference>
<gene>
    <name evidence="4" type="ORF">FFWV33_01825</name>
</gene>
<evidence type="ECO:0000256" key="1">
    <source>
        <dbReference type="ARBA" id="ARBA00023122"/>
    </source>
</evidence>
<dbReference type="OrthoDB" id="9802114at2"/>
<keyword evidence="4" id="KW-0808">Transferase</keyword>
<dbReference type="PANTHER" id="PTHR43080">
    <property type="entry name" value="CBS DOMAIN-CONTAINING PROTEIN CBSX3, MITOCHONDRIAL"/>
    <property type="match status" value="1"/>
</dbReference>